<sequence>MLNSETENLINTRPFKWNCKRSMQPILAEFIGVCLYVFIGCMALQDNFVTVVALAHGLTITMLTIGLGAISGGHFNPAVTLGVVLAGAVEPTLGFCYFIAQLLGGLLGAALVRAVLPPNIYDNIKGGSHSLTSGLEPGWVILGEAVLTTLLVSTFLLSAVNSKTKTNLAPLAIGFAVAVGIMSGVSTTGTSMNPARALGPALVSSDVVSDSFDSHYVWWVGPLLGGLVSGLSYR</sequence>
<dbReference type="PRINTS" id="PR00783">
    <property type="entry name" value="MINTRINSICP"/>
</dbReference>
<dbReference type="Proteomes" id="UP001634394">
    <property type="component" value="Unassembled WGS sequence"/>
</dbReference>
<dbReference type="InterPro" id="IPR034294">
    <property type="entry name" value="Aquaporin_transptr"/>
</dbReference>
<feature type="transmembrane region" description="Helical" evidence="8">
    <location>
        <begin position="167"/>
        <end position="185"/>
    </location>
</feature>
<keyword evidence="3 7" id="KW-0813">Transport</keyword>
<dbReference type="PANTHER" id="PTHR19139">
    <property type="entry name" value="AQUAPORIN TRANSPORTER"/>
    <property type="match status" value="1"/>
</dbReference>
<evidence type="ECO:0000256" key="1">
    <source>
        <dbReference type="ARBA" id="ARBA00004141"/>
    </source>
</evidence>
<organism evidence="9 10">
    <name type="scientific">Sinanodonta woodiana</name>
    <name type="common">Chinese pond mussel</name>
    <name type="synonym">Anodonta woodiana</name>
    <dbReference type="NCBI Taxonomy" id="1069815"/>
    <lineage>
        <taxon>Eukaryota</taxon>
        <taxon>Metazoa</taxon>
        <taxon>Spiralia</taxon>
        <taxon>Lophotrochozoa</taxon>
        <taxon>Mollusca</taxon>
        <taxon>Bivalvia</taxon>
        <taxon>Autobranchia</taxon>
        <taxon>Heteroconchia</taxon>
        <taxon>Palaeoheterodonta</taxon>
        <taxon>Unionida</taxon>
        <taxon>Unionoidea</taxon>
        <taxon>Unionidae</taxon>
        <taxon>Unioninae</taxon>
        <taxon>Sinanodonta</taxon>
    </lineage>
</organism>
<evidence type="ECO:0000256" key="2">
    <source>
        <dbReference type="ARBA" id="ARBA00006175"/>
    </source>
</evidence>
<comment type="subcellular location">
    <subcellularLocation>
        <location evidence="1">Membrane</location>
        <topology evidence="1">Multi-pass membrane protein</topology>
    </subcellularLocation>
</comment>
<dbReference type="AlphaFoldDB" id="A0ABD3WSV0"/>
<evidence type="ECO:0000256" key="5">
    <source>
        <dbReference type="ARBA" id="ARBA00022989"/>
    </source>
</evidence>
<evidence type="ECO:0000313" key="10">
    <source>
        <dbReference type="Proteomes" id="UP001634394"/>
    </source>
</evidence>
<name>A0ABD3WSV0_SINWO</name>
<protein>
    <submittedName>
        <fullName evidence="9">Uncharacterized protein</fullName>
    </submittedName>
</protein>
<dbReference type="PANTHER" id="PTHR19139:SF284">
    <property type="entry name" value="AQUAPORIN"/>
    <property type="match status" value="1"/>
</dbReference>
<evidence type="ECO:0000256" key="3">
    <source>
        <dbReference type="ARBA" id="ARBA00022448"/>
    </source>
</evidence>
<dbReference type="EMBL" id="JBJQND010000005">
    <property type="protein sequence ID" value="KAL3875605.1"/>
    <property type="molecule type" value="Genomic_DNA"/>
</dbReference>
<dbReference type="PROSITE" id="PS00221">
    <property type="entry name" value="MIP"/>
    <property type="match status" value="1"/>
</dbReference>
<dbReference type="InterPro" id="IPR022357">
    <property type="entry name" value="MIP_CS"/>
</dbReference>
<dbReference type="InterPro" id="IPR000425">
    <property type="entry name" value="MIP"/>
</dbReference>
<dbReference type="Pfam" id="PF00230">
    <property type="entry name" value="MIP"/>
    <property type="match status" value="1"/>
</dbReference>
<comment type="caution">
    <text evidence="9">The sequence shown here is derived from an EMBL/GenBank/DDBJ whole genome shotgun (WGS) entry which is preliminary data.</text>
</comment>
<evidence type="ECO:0000256" key="8">
    <source>
        <dbReference type="SAM" id="Phobius"/>
    </source>
</evidence>
<feature type="transmembrane region" description="Helical" evidence="8">
    <location>
        <begin position="216"/>
        <end position="233"/>
    </location>
</feature>
<keyword evidence="4 7" id="KW-0812">Transmembrane</keyword>
<dbReference type="SUPFAM" id="SSF81338">
    <property type="entry name" value="Aquaporin-like"/>
    <property type="match status" value="1"/>
</dbReference>
<accession>A0ABD3WSV0</accession>
<feature type="transmembrane region" description="Helical" evidence="8">
    <location>
        <begin position="139"/>
        <end position="160"/>
    </location>
</feature>
<dbReference type="InterPro" id="IPR023271">
    <property type="entry name" value="Aquaporin-like"/>
</dbReference>
<dbReference type="GO" id="GO:0016020">
    <property type="term" value="C:membrane"/>
    <property type="evidence" value="ECO:0007669"/>
    <property type="project" value="UniProtKB-SubCell"/>
</dbReference>
<evidence type="ECO:0000256" key="4">
    <source>
        <dbReference type="ARBA" id="ARBA00022692"/>
    </source>
</evidence>
<keyword evidence="6 8" id="KW-0472">Membrane</keyword>
<dbReference type="Gene3D" id="1.20.1080.10">
    <property type="entry name" value="Glycerol uptake facilitator protein"/>
    <property type="match status" value="1"/>
</dbReference>
<feature type="transmembrane region" description="Helical" evidence="8">
    <location>
        <begin position="26"/>
        <end position="45"/>
    </location>
</feature>
<keyword evidence="5 8" id="KW-1133">Transmembrane helix</keyword>
<evidence type="ECO:0000256" key="6">
    <source>
        <dbReference type="ARBA" id="ARBA00023136"/>
    </source>
</evidence>
<keyword evidence="10" id="KW-1185">Reference proteome</keyword>
<proteinExistence type="inferred from homology"/>
<evidence type="ECO:0000256" key="7">
    <source>
        <dbReference type="RuleBase" id="RU000477"/>
    </source>
</evidence>
<comment type="similarity">
    <text evidence="2 7">Belongs to the MIP/aquaporin (TC 1.A.8) family.</text>
</comment>
<evidence type="ECO:0000313" key="9">
    <source>
        <dbReference type="EMBL" id="KAL3875605.1"/>
    </source>
</evidence>
<gene>
    <name evidence="9" type="ORF">ACJMK2_033540</name>
</gene>
<reference evidence="9 10" key="1">
    <citation type="submission" date="2024-11" db="EMBL/GenBank/DDBJ databases">
        <title>Chromosome-level genome assembly of the freshwater bivalve Anodonta woodiana.</title>
        <authorList>
            <person name="Chen X."/>
        </authorList>
    </citation>
    <scope>NUCLEOTIDE SEQUENCE [LARGE SCALE GENOMIC DNA]</scope>
    <source>
        <strain evidence="9">MN2024</strain>
        <tissue evidence="9">Gills</tissue>
    </source>
</reference>